<dbReference type="Proteomes" id="UP000721442">
    <property type="component" value="Unassembled WGS sequence"/>
</dbReference>
<organism evidence="2 3">
    <name type="scientific">Candidatus Enterousia excrementavium</name>
    <dbReference type="NCBI Taxonomy" id="2840789"/>
    <lineage>
        <taxon>Bacteria</taxon>
        <taxon>Pseudomonadati</taxon>
        <taxon>Pseudomonadota</taxon>
        <taxon>Alphaproteobacteria</taxon>
        <taxon>Candidatus Enterousia</taxon>
    </lineage>
</organism>
<evidence type="ECO:0000256" key="1">
    <source>
        <dbReference type="ARBA" id="ARBA00022517"/>
    </source>
</evidence>
<evidence type="ECO:0000313" key="3">
    <source>
        <dbReference type="Proteomes" id="UP000721442"/>
    </source>
</evidence>
<protein>
    <submittedName>
        <fullName evidence="2">Ribosome-binding factor A</fullName>
    </submittedName>
</protein>
<dbReference type="AlphaFoldDB" id="A0A940DF08"/>
<dbReference type="Gene3D" id="3.30.300.20">
    <property type="match status" value="1"/>
</dbReference>
<name>A0A940DF08_9PROT</name>
<dbReference type="SUPFAM" id="SSF89919">
    <property type="entry name" value="Ribosome-binding factor A, RbfA"/>
    <property type="match status" value="1"/>
</dbReference>
<reference evidence="2" key="2">
    <citation type="journal article" date="2021" name="PeerJ">
        <title>Extensive microbial diversity within the chicken gut microbiome revealed by metagenomics and culture.</title>
        <authorList>
            <person name="Gilroy R."/>
            <person name="Ravi A."/>
            <person name="Getino M."/>
            <person name="Pursley I."/>
            <person name="Horton D.L."/>
            <person name="Alikhan N.F."/>
            <person name="Baker D."/>
            <person name="Gharbi K."/>
            <person name="Hall N."/>
            <person name="Watson M."/>
            <person name="Adriaenssens E.M."/>
            <person name="Foster-Nyarko E."/>
            <person name="Jarju S."/>
            <person name="Secka A."/>
            <person name="Antonio M."/>
            <person name="Oren A."/>
            <person name="Chaudhuri R.R."/>
            <person name="La Ragione R."/>
            <person name="Hildebrand F."/>
            <person name="Pallen M.J."/>
        </authorList>
    </citation>
    <scope>NUCLEOTIDE SEQUENCE</scope>
    <source>
        <strain evidence="2">B1-16210</strain>
    </source>
</reference>
<dbReference type="InterPro" id="IPR023799">
    <property type="entry name" value="RbfA_dom_sf"/>
</dbReference>
<evidence type="ECO:0000313" key="2">
    <source>
        <dbReference type="EMBL" id="MBO8407607.1"/>
    </source>
</evidence>
<gene>
    <name evidence="2" type="ORF">IAC77_04080</name>
</gene>
<dbReference type="InterPro" id="IPR015946">
    <property type="entry name" value="KH_dom-like_a/b"/>
</dbReference>
<reference evidence="2" key="1">
    <citation type="submission" date="2020-10" db="EMBL/GenBank/DDBJ databases">
        <authorList>
            <person name="Gilroy R."/>
        </authorList>
    </citation>
    <scope>NUCLEOTIDE SEQUENCE</scope>
    <source>
        <strain evidence="2">B1-16210</strain>
    </source>
</reference>
<proteinExistence type="predicted"/>
<accession>A0A940DF08</accession>
<dbReference type="Pfam" id="PF02033">
    <property type="entry name" value="RBFA"/>
    <property type="match status" value="1"/>
</dbReference>
<comment type="caution">
    <text evidence="2">The sequence shown here is derived from an EMBL/GenBank/DDBJ whole genome shotgun (WGS) entry which is preliminary data.</text>
</comment>
<dbReference type="InterPro" id="IPR000238">
    <property type="entry name" value="RbfA"/>
</dbReference>
<dbReference type="GO" id="GO:0006364">
    <property type="term" value="P:rRNA processing"/>
    <property type="evidence" value="ECO:0007669"/>
    <property type="project" value="InterPro"/>
</dbReference>
<sequence>MKHSQKQNSNRPARMASTVQTLAAQILRERFGDDELLGGVSLVGAAARGGTQFVHLYYYSRNPDIKLVQRRLNEVTKTVRYELASRLDQKYVPEIKFEYDDTLDRAERLDKILENL</sequence>
<dbReference type="EMBL" id="JADINE010000050">
    <property type="protein sequence ID" value="MBO8407607.1"/>
    <property type="molecule type" value="Genomic_DNA"/>
</dbReference>
<keyword evidence="1" id="KW-0690">Ribosome biogenesis</keyword>